<keyword evidence="3 7" id="KW-0067">ATP-binding</keyword>
<keyword evidence="2 7" id="KW-0547">Nucleotide-binding</keyword>
<dbReference type="Pfam" id="PF09334">
    <property type="entry name" value="tRNA-synt_1g"/>
    <property type="match status" value="1"/>
</dbReference>
<evidence type="ECO:0000256" key="6">
    <source>
        <dbReference type="ARBA" id="ARBA00047364"/>
    </source>
</evidence>
<organism evidence="10 11">
    <name type="scientific">Virgisporangium aliadipatigenens</name>
    <dbReference type="NCBI Taxonomy" id="741659"/>
    <lineage>
        <taxon>Bacteria</taxon>
        <taxon>Bacillati</taxon>
        <taxon>Actinomycetota</taxon>
        <taxon>Actinomycetes</taxon>
        <taxon>Micromonosporales</taxon>
        <taxon>Micromonosporaceae</taxon>
        <taxon>Virgisporangium</taxon>
    </lineage>
</organism>
<protein>
    <submittedName>
        <fullName evidence="10">Methionine--tRNA ligase</fullName>
    </submittedName>
</protein>
<dbReference type="GO" id="GO:0004825">
    <property type="term" value="F:methionine-tRNA ligase activity"/>
    <property type="evidence" value="ECO:0007669"/>
    <property type="project" value="UniProtKB-EC"/>
</dbReference>
<evidence type="ECO:0000256" key="4">
    <source>
        <dbReference type="ARBA" id="ARBA00022917"/>
    </source>
</evidence>
<dbReference type="InterPro" id="IPR014729">
    <property type="entry name" value="Rossmann-like_a/b/a_fold"/>
</dbReference>
<evidence type="ECO:0000313" key="11">
    <source>
        <dbReference type="Proteomes" id="UP000619260"/>
    </source>
</evidence>
<dbReference type="RefSeq" id="WP_203905183.1">
    <property type="nucleotide sequence ID" value="NZ_BOPF01000054.1"/>
</dbReference>
<dbReference type="GO" id="GO:0005829">
    <property type="term" value="C:cytosol"/>
    <property type="evidence" value="ECO:0007669"/>
    <property type="project" value="TreeGrafter"/>
</dbReference>
<evidence type="ECO:0000256" key="1">
    <source>
        <dbReference type="ARBA" id="ARBA00022598"/>
    </source>
</evidence>
<dbReference type="SUPFAM" id="SSF52374">
    <property type="entry name" value="Nucleotidylyl transferase"/>
    <property type="match status" value="1"/>
</dbReference>
<keyword evidence="5 7" id="KW-0030">Aminoacyl-tRNA synthetase</keyword>
<dbReference type="PROSITE" id="PS00178">
    <property type="entry name" value="AA_TRNA_LIGASE_I"/>
    <property type="match status" value="1"/>
</dbReference>
<evidence type="ECO:0000256" key="8">
    <source>
        <dbReference type="SAM" id="MobiDB-lite"/>
    </source>
</evidence>
<evidence type="ECO:0000313" key="10">
    <source>
        <dbReference type="EMBL" id="GIJ51788.1"/>
    </source>
</evidence>
<name>A0A8J3YYA4_9ACTN</name>
<comment type="caution">
    <text evidence="10">The sequence shown here is derived from an EMBL/GenBank/DDBJ whole genome shotgun (WGS) entry which is preliminary data.</text>
</comment>
<comment type="catalytic activity">
    <reaction evidence="6">
        <text>tRNA(Met) + L-methionine + ATP = L-methionyl-tRNA(Met) + AMP + diphosphate</text>
        <dbReference type="Rhea" id="RHEA:13481"/>
        <dbReference type="Rhea" id="RHEA-COMP:9667"/>
        <dbReference type="Rhea" id="RHEA-COMP:9698"/>
        <dbReference type="ChEBI" id="CHEBI:30616"/>
        <dbReference type="ChEBI" id="CHEBI:33019"/>
        <dbReference type="ChEBI" id="CHEBI:57844"/>
        <dbReference type="ChEBI" id="CHEBI:78442"/>
        <dbReference type="ChEBI" id="CHEBI:78530"/>
        <dbReference type="ChEBI" id="CHEBI:456215"/>
        <dbReference type="EC" id="6.1.1.10"/>
    </reaction>
</comment>
<dbReference type="PANTHER" id="PTHR45765">
    <property type="entry name" value="METHIONINE--TRNA LIGASE"/>
    <property type="match status" value="1"/>
</dbReference>
<reference evidence="10" key="1">
    <citation type="submission" date="2021-01" db="EMBL/GenBank/DDBJ databases">
        <title>Whole genome shotgun sequence of Virgisporangium aliadipatigenens NBRC 105644.</title>
        <authorList>
            <person name="Komaki H."/>
            <person name="Tamura T."/>
        </authorList>
    </citation>
    <scope>NUCLEOTIDE SEQUENCE</scope>
    <source>
        <strain evidence="10">NBRC 105644</strain>
    </source>
</reference>
<dbReference type="InterPro" id="IPR015413">
    <property type="entry name" value="Methionyl/Leucyl_tRNA_Synth"/>
</dbReference>
<dbReference type="Proteomes" id="UP000619260">
    <property type="component" value="Unassembled WGS sequence"/>
</dbReference>
<keyword evidence="1 7" id="KW-0436">Ligase</keyword>
<dbReference type="GO" id="GO:0006431">
    <property type="term" value="P:methionyl-tRNA aminoacylation"/>
    <property type="evidence" value="ECO:0007669"/>
    <property type="project" value="TreeGrafter"/>
</dbReference>
<evidence type="ECO:0000259" key="9">
    <source>
        <dbReference type="Pfam" id="PF09334"/>
    </source>
</evidence>
<evidence type="ECO:0000256" key="2">
    <source>
        <dbReference type="ARBA" id="ARBA00022741"/>
    </source>
</evidence>
<dbReference type="InterPro" id="IPR023458">
    <property type="entry name" value="Met-tRNA_ligase_1"/>
</dbReference>
<evidence type="ECO:0000256" key="7">
    <source>
        <dbReference type="RuleBase" id="RU363039"/>
    </source>
</evidence>
<keyword evidence="11" id="KW-1185">Reference proteome</keyword>
<dbReference type="InterPro" id="IPR029038">
    <property type="entry name" value="MetRS_Zn"/>
</dbReference>
<dbReference type="Gene3D" id="3.40.50.620">
    <property type="entry name" value="HUPs"/>
    <property type="match status" value="1"/>
</dbReference>
<dbReference type="AlphaFoldDB" id="A0A8J3YYA4"/>
<dbReference type="PANTHER" id="PTHR45765:SF1">
    <property type="entry name" value="METHIONINE--TRNA LIGASE, CYTOPLASMIC"/>
    <property type="match status" value="1"/>
</dbReference>
<feature type="domain" description="Methionyl/Leucyl tRNA synthetase" evidence="9">
    <location>
        <begin position="12"/>
        <end position="375"/>
    </location>
</feature>
<accession>A0A8J3YYA4</accession>
<comment type="similarity">
    <text evidence="7">Belongs to the class-I aminoacyl-tRNA synthetase family.</text>
</comment>
<proteinExistence type="inferred from homology"/>
<feature type="region of interest" description="Disordered" evidence="8">
    <location>
        <begin position="476"/>
        <end position="495"/>
    </location>
</feature>
<sequence>MNHVLLPIAPTPNGRLHLGHIGGPMLKADVLARHYRRAGETVALVGSTDPYDSYLLLRARETGMSPEQVVRHWHPLIEADLHAVGIVPDRFLNFLDEPWRRRNHDACLNIVRELRAQGLVTVRTERFPYCAGTGAFVTGGFVRGRCPRCDAAIAGYFCEECGHHFRPEQVTAPRCGFDDCVPRVRDVPCLYARLPDPEAVLRRIAEIGVPQLYGGVVREYLRVQGPELRLTHPGTWGVPVPVEGSPVPQVAFTYVVGGLAFLTLSARIGAAELGLADDAPVHTVTSFGFDNSLPFLLGGLGLAMALPGRRPTDHMLLNHFMTLDGSKFSTSRNHVIWAGDEVEESGGDAVRAYLADRSPARSVTDFSRTGFADYRDKVLRGRWREAVGHAWEAGTGTAPSALTARLDELLSVQQQAVEPANDDLPRFLAAVQAWVDDGAPAGGAAWWLRGLALLAAPVTPEFAGRLWRSLGLSGEPRRAASDVPTISQEQPCATP</sequence>
<dbReference type="EMBL" id="BOPF01000054">
    <property type="protein sequence ID" value="GIJ51788.1"/>
    <property type="molecule type" value="Genomic_DNA"/>
</dbReference>
<gene>
    <name evidence="10" type="ORF">Val02_86740</name>
</gene>
<feature type="compositionally biased region" description="Polar residues" evidence="8">
    <location>
        <begin position="484"/>
        <end position="495"/>
    </location>
</feature>
<dbReference type="GO" id="GO:0005524">
    <property type="term" value="F:ATP binding"/>
    <property type="evidence" value="ECO:0007669"/>
    <property type="project" value="UniProtKB-KW"/>
</dbReference>
<keyword evidence="4 7" id="KW-0648">Protein biosynthesis</keyword>
<evidence type="ECO:0000256" key="5">
    <source>
        <dbReference type="ARBA" id="ARBA00023146"/>
    </source>
</evidence>
<dbReference type="Gene3D" id="2.20.28.20">
    <property type="entry name" value="Methionyl-tRNA synthetase, Zn-domain"/>
    <property type="match status" value="1"/>
</dbReference>
<dbReference type="InterPro" id="IPR001412">
    <property type="entry name" value="aa-tRNA-synth_I_CS"/>
</dbReference>
<evidence type="ECO:0000256" key="3">
    <source>
        <dbReference type="ARBA" id="ARBA00022840"/>
    </source>
</evidence>